<dbReference type="PROSITE" id="PS50109">
    <property type="entry name" value="HIS_KIN"/>
    <property type="match status" value="1"/>
</dbReference>
<accession>A0A3R5YWT0</accession>
<dbReference type="OrthoDB" id="1931120at2"/>
<name>A0A3R5YWT0_ORNRH</name>
<dbReference type="SUPFAM" id="SSF55874">
    <property type="entry name" value="ATPase domain of HSP90 chaperone/DNA topoisomerase II/histidine kinase"/>
    <property type="match status" value="1"/>
</dbReference>
<evidence type="ECO:0000256" key="3">
    <source>
        <dbReference type="ARBA" id="ARBA00022553"/>
    </source>
</evidence>
<evidence type="ECO:0000259" key="5">
    <source>
        <dbReference type="PROSITE" id="PS50109"/>
    </source>
</evidence>
<dbReference type="GO" id="GO:0000155">
    <property type="term" value="F:phosphorelay sensor kinase activity"/>
    <property type="evidence" value="ECO:0007669"/>
    <property type="project" value="TreeGrafter"/>
</dbReference>
<sequence>MKYLATYILGVILAVFSYSAAQQGNRLSAGLLGVGSLLCLYLIYHFQHNKNSSLLRLITAVRYKDFSFRPKKTKNHVYNELRAVFEQVKAQEENIVSYKMLYEHILNQSQFGLMILSRETEQDEWDIFFANYYFLEIFKLPNYQKWSYCQTKMPKFYEIIEKTKFQNSQAFYTAKTKDFQPKTYSIRTSRVKGVAQQFFVINIESVQDLVEKKEKMAWYNLLKVISHELMNTLTPINSLIQSMQYATQQDEIQGEDLCELREGMSIVAERSGRLMQFVDDYRKITQIPKAYAEKIEIKQLLQEMCALLQNDLQEKQIECDILGEPTMIWADKSLTERVLVNLLSNAIFALENLPKEDRKIELKIEKQHDSVLVKVRDYGHGIDEEIAEKVFFPFFTTREKGSGIGLTLCKNIMEAQSGRIYFKNLAQGCEFVLVFKA</sequence>
<proteinExistence type="predicted"/>
<dbReference type="PANTHER" id="PTHR43547">
    <property type="entry name" value="TWO-COMPONENT HISTIDINE KINASE"/>
    <property type="match status" value="1"/>
</dbReference>
<dbReference type="InterPro" id="IPR004358">
    <property type="entry name" value="Sig_transdc_His_kin-like_C"/>
</dbReference>
<keyword evidence="3" id="KW-0597">Phosphoprotein</keyword>
<reference evidence="6 7" key="1">
    <citation type="submission" date="2019-01" db="EMBL/GenBank/DDBJ databases">
        <title>Whole Genome of Ornithobacterium rhinotracheale FARPER-174b.</title>
        <authorList>
            <person name="Tataje-Lavanda L.A."/>
            <person name="Montalvan A."/>
            <person name="Montesinos R."/>
            <person name="Zimic M."/>
            <person name="Fernandez-Sanchez M."/>
            <person name="Fernandez-Diaz M."/>
        </authorList>
    </citation>
    <scope>NUCLEOTIDE SEQUENCE [LARGE SCALE GENOMIC DNA]</scope>
    <source>
        <strain evidence="6 7">FARPER-174b</strain>
    </source>
</reference>
<dbReference type="EMBL" id="CP035107">
    <property type="protein sequence ID" value="QAR31350.1"/>
    <property type="molecule type" value="Genomic_DNA"/>
</dbReference>
<organism evidence="6 7">
    <name type="scientific">Ornithobacterium rhinotracheale</name>
    <dbReference type="NCBI Taxonomy" id="28251"/>
    <lineage>
        <taxon>Bacteria</taxon>
        <taxon>Pseudomonadati</taxon>
        <taxon>Bacteroidota</taxon>
        <taxon>Flavobacteriia</taxon>
        <taxon>Flavobacteriales</taxon>
        <taxon>Weeksellaceae</taxon>
        <taxon>Ornithobacterium</taxon>
    </lineage>
</organism>
<dbReference type="Gene3D" id="3.30.565.10">
    <property type="entry name" value="Histidine kinase-like ATPase, C-terminal domain"/>
    <property type="match status" value="1"/>
</dbReference>
<keyword evidence="4" id="KW-0812">Transmembrane</keyword>
<evidence type="ECO:0000313" key="7">
    <source>
        <dbReference type="Proteomes" id="UP000287701"/>
    </source>
</evidence>
<dbReference type="PRINTS" id="PR00344">
    <property type="entry name" value="BCTRLSENSOR"/>
</dbReference>
<dbReference type="Gene3D" id="1.10.287.130">
    <property type="match status" value="1"/>
</dbReference>
<dbReference type="SMART" id="SM00387">
    <property type="entry name" value="HATPase_c"/>
    <property type="match status" value="1"/>
</dbReference>
<protein>
    <recommendedName>
        <fullName evidence="2">histidine kinase</fullName>
        <ecNumber evidence="2">2.7.13.3</ecNumber>
    </recommendedName>
</protein>
<dbReference type="PANTHER" id="PTHR43547:SF2">
    <property type="entry name" value="HYBRID SIGNAL TRANSDUCTION HISTIDINE KINASE C"/>
    <property type="match status" value="1"/>
</dbReference>
<dbReference type="InterPro" id="IPR036890">
    <property type="entry name" value="HATPase_C_sf"/>
</dbReference>
<gene>
    <name evidence="6" type="ORF">EQP59_08360</name>
</gene>
<dbReference type="InterPro" id="IPR005467">
    <property type="entry name" value="His_kinase_dom"/>
</dbReference>
<evidence type="ECO:0000256" key="4">
    <source>
        <dbReference type="SAM" id="Phobius"/>
    </source>
</evidence>
<dbReference type="EC" id="2.7.13.3" evidence="2"/>
<evidence type="ECO:0000256" key="2">
    <source>
        <dbReference type="ARBA" id="ARBA00012438"/>
    </source>
</evidence>
<feature type="transmembrane region" description="Helical" evidence="4">
    <location>
        <begin position="29"/>
        <end position="46"/>
    </location>
</feature>
<comment type="catalytic activity">
    <reaction evidence="1">
        <text>ATP + protein L-histidine = ADP + protein N-phospho-L-histidine.</text>
        <dbReference type="EC" id="2.7.13.3"/>
    </reaction>
</comment>
<feature type="domain" description="Histidine kinase" evidence="5">
    <location>
        <begin position="224"/>
        <end position="437"/>
    </location>
</feature>
<keyword evidence="4" id="KW-0472">Membrane</keyword>
<evidence type="ECO:0000256" key="1">
    <source>
        <dbReference type="ARBA" id="ARBA00000085"/>
    </source>
</evidence>
<keyword evidence="4" id="KW-1133">Transmembrane helix</keyword>
<dbReference type="RefSeq" id="WP_128501784.1">
    <property type="nucleotide sequence ID" value="NZ_CP035107.1"/>
</dbReference>
<dbReference type="AlphaFoldDB" id="A0A3R5YWT0"/>
<dbReference type="Proteomes" id="UP000287701">
    <property type="component" value="Chromosome"/>
</dbReference>
<dbReference type="Pfam" id="PF02518">
    <property type="entry name" value="HATPase_c"/>
    <property type="match status" value="1"/>
</dbReference>
<evidence type="ECO:0000313" key="6">
    <source>
        <dbReference type="EMBL" id="QAR31350.1"/>
    </source>
</evidence>
<dbReference type="InterPro" id="IPR003594">
    <property type="entry name" value="HATPase_dom"/>
</dbReference>